<organism evidence="2 3">
    <name type="scientific">Deinococcus grandis</name>
    <dbReference type="NCBI Taxonomy" id="57498"/>
    <lineage>
        <taxon>Bacteria</taxon>
        <taxon>Thermotogati</taxon>
        <taxon>Deinococcota</taxon>
        <taxon>Deinococci</taxon>
        <taxon>Deinococcales</taxon>
        <taxon>Deinococcaceae</taxon>
        <taxon>Deinococcus</taxon>
    </lineage>
</organism>
<dbReference type="InterPro" id="IPR002559">
    <property type="entry name" value="Transposase_11"/>
</dbReference>
<reference evidence="3" key="1">
    <citation type="submission" date="2015-11" db="EMBL/GenBank/DDBJ databases">
        <title>Draft Genome Sequence of the Radioresistant Bacterium Deinococcus grandis, Isolated from Freshwater Fish in Japan.</title>
        <authorList>
            <person name="Satoh K."/>
            <person name="Onodera T."/>
            <person name="Omoso K."/>
            <person name="Takeda-Yano K."/>
            <person name="Katayama T."/>
            <person name="Oono Y."/>
            <person name="Narumi I."/>
        </authorList>
    </citation>
    <scope>NUCLEOTIDE SEQUENCE [LARGE SCALE GENOMIC DNA]</scope>
    <source>
        <strain evidence="3">ATCC 43672</strain>
    </source>
</reference>
<feature type="domain" description="Transposase IS4-like" evidence="1">
    <location>
        <begin position="1"/>
        <end position="115"/>
    </location>
</feature>
<dbReference type="Pfam" id="PF01609">
    <property type="entry name" value="DDE_Tnp_1"/>
    <property type="match status" value="1"/>
</dbReference>
<dbReference type="GO" id="GO:0003677">
    <property type="term" value="F:DNA binding"/>
    <property type="evidence" value="ECO:0007669"/>
    <property type="project" value="InterPro"/>
</dbReference>
<evidence type="ECO:0000259" key="1">
    <source>
        <dbReference type="Pfam" id="PF01609"/>
    </source>
</evidence>
<dbReference type="GO" id="GO:0004803">
    <property type="term" value="F:transposase activity"/>
    <property type="evidence" value="ECO:0007669"/>
    <property type="project" value="InterPro"/>
</dbReference>
<comment type="caution">
    <text evidence="2">The sequence shown here is derived from an EMBL/GenBank/DDBJ whole genome shotgun (WGS) entry which is preliminary data.</text>
</comment>
<dbReference type="Proteomes" id="UP000056209">
    <property type="component" value="Unassembled WGS sequence"/>
</dbReference>
<keyword evidence="3" id="KW-1185">Reference proteome</keyword>
<gene>
    <name evidence="2" type="ORF">DEIGR_101784</name>
</gene>
<dbReference type="GO" id="GO:0006313">
    <property type="term" value="P:DNA transposition"/>
    <property type="evidence" value="ECO:0007669"/>
    <property type="project" value="InterPro"/>
</dbReference>
<name>A0A100HJF7_9DEIO</name>
<evidence type="ECO:0000313" key="3">
    <source>
        <dbReference type="Proteomes" id="UP000056209"/>
    </source>
</evidence>
<dbReference type="PANTHER" id="PTHR30007">
    <property type="entry name" value="PHP DOMAIN PROTEIN"/>
    <property type="match status" value="1"/>
</dbReference>
<dbReference type="EMBL" id="BCMS01000001">
    <property type="protein sequence ID" value="GAQ21757.1"/>
    <property type="molecule type" value="Genomic_DNA"/>
</dbReference>
<accession>A0A100HJF7</accession>
<dbReference type="AlphaFoldDB" id="A0A100HJF7"/>
<protein>
    <submittedName>
        <fullName evidence="2">Transposase IS4 family protein</fullName>
    </submittedName>
</protein>
<dbReference type="PANTHER" id="PTHR30007:SF0">
    <property type="entry name" value="TRANSPOSASE"/>
    <property type="match status" value="1"/>
</dbReference>
<sequence>MDTQGLLLGVTVTAANISDREGGKVLLRQVHLSQPQWSLHLFVDGGYAGPWEAWVKTTLGFSVEVVRRADANTRRYWLPVGQELTEEQIKTFRGYRTFKVLRKRWVVERSFAWLSFDRRLNREYDLLPSTTAAFIGVSFVRLMIRRLAAFAGEQPSPARK</sequence>
<proteinExistence type="predicted"/>
<evidence type="ECO:0000313" key="2">
    <source>
        <dbReference type="EMBL" id="GAQ21757.1"/>
    </source>
</evidence>